<evidence type="ECO:0000256" key="5">
    <source>
        <dbReference type="ARBA" id="ARBA00022840"/>
    </source>
</evidence>
<evidence type="ECO:0000259" key="9">
    <source>
        <dbReference type="SMART" id="SM00382"/>
    </source>
</evidence>
<feature type="compositionally biased region" description="Polar residues" evidence="8">
    <location>
        <begin position="27"/>
        <end position="36"/>
    </location>
</feature>
<dbReference type="GO" id="GO:0005524">
    <property type="term" value="F:ATP binding"/>
    <property type="evidence" value="ECO:0007669"/>
    <property type="project" value="UniProtKB-KW"/>
</dbReference>
<dbReference type="InterPro" id="IPR004582">
    <property type="entry name" value="Checkpoint_prot_Rad17_Rad24"/>
</dbReference>
<keyword evidence="3" id="KW-0547">Nucleotide-binding</keyword>
<sequence length="1232" mass="138089">MGKSADEVTVMEVARTVRRKLTQSTLFPCKAENSSAEKVPNFSDDDDGECSGTQGRKKRKPRGKSTTPQPKPAKKKIANGNGCPNGMMENQDFPSMKSPRKPRQKQQTNITPSKKVKARMNSSAEPELPTEEKPQTIPDLRLEAKLSAEENSRIFAGKQIHPFFSSRKTSKIIRETIKADAGCCTFDKNDSSESFCPIHVFESARDDTPVLDWSRWIFTERSFFNFIQVHEMMDNSSRESFIDSVHFDNYLKVSCASSKSHADGISVDHYAGKGCHHPTLINENVEHEMGRIGVCSNHAGHGKYCVDGKKISILQNSDSIFRNQGLINRNYDMLWTKKYQPEKATEVCGNIESVKYLSDWLHRWNAKDLQCRESANGGTSNASESSDHEYYESDSDSERISEGDKLKNVLLVTGPIGSGKSASIYACAKEEGFNVIEVNTSDWRNGALVRQKFGEAVESHSVNRLNEHEASQSKQHKSDSLNDHMKSQEAENEVVEFITVANEDAACSSVDMSAEGPHAKNKLPCDRDKLKTLVLFDDVDIAFTEDRGFIGAIQHLARVAKLPIILTTNSNQSILPDSLDREEIYFSRPSLTDILDHVIAICAAEKASIQPSLAQSFTEFFHGDIRKTIMHLQFWCQSTVCVKDKKLLENNAPQVFNLEVAHQLLMRLIPWGFASELSELIEVELNKSLNLQEEYSALFEANEDKLLNEIRHRGSQMHLHEDFMVAKKDAMLKRSNSYHNPDPYDVAVKNQDKSNSSGSPIAFSRKNKKRKCDYVLSLSEDDEVCDYKRSAISVQVTTHAGISVVDCEHKSSNPKPADYCSSSVVNNLSLPDPSLKILPLETKGNLETQIQFSENDLQIQDSCGVADISCVPESSFVPETRINDEQEESCRSVSYDPSSDMMTAVSSSIMLPQNLTIVEVECYDECLSRLHIDSQNMVNSYDINVESIHNEDVGDSLVEHFEIATGRWQLMDECSQMDFNRGEPIHRNDVCEKTGLVQEAWDRLRESHQDLGKYVTSDQKYASPILKVTFAASNLMSEADLLSPDFQLAGNCSAEPSTFPSEQSDAFRYYDEQLHITTTFFDHGFHLYAKDVKEVVASMSQKVDSAQEMSTCNADMMVLGKLVAQGVGTSKLWQHETSDCGPSEREANSGCLDIVRSIVPPRSYLVVRGETLHEYISCLNNISRSETSRLSSGVDDAKGRRGRFGHYLCGDRFSLSMEDLSLLERYPTQSDV</sequence>
<dbReference type="Proteomes" id="UP000594263">
    <property type="component" value="Unplaced"/>
</dbReference>
<dbReference type="GO" id="GO:0006281">
    <property type="term" value="P:DNA repair"/>
    <property type="evidence" value="ECO:0007669"/>
    <property type="project" value="InterPro"/>
</dbReference>
<dbReference type="Gene3D" id="1.10.8.60">
    <property type="match status" value="1"/>
</dbReference>
<proteinExistence type="inferred from homology"/>
<keyword evidence="4" id="KW-0227">DNA damage</keyword>
<evidence type="ECO:0000256" key="3">
    <source>
        <dbReference type="ARBA" id="ARBA00022741"/>
    </source>
</evidence>
<dbReference type="Gramene" id="Kaladp0040s0079.1.v1.1">
    <property type="protein sequence ID" value="Kaladp0040s0079.1.v1.1"/>
    <property type="gene ID" value="Kaladp0040s0079.v1.1"/>
</dbReference>
<evidence type="ECO:0000256" key="6">
    <source>
        <dbReference type="ARBA" id="ARBA00023242"/>
    </source>
</evidence>
<feature type="region of interest" description="Disordered" evidence="8">
    <location>
        <begin position="373"/>
        <end position="399"/>
    </location>
</feature>
<evidence type="ECO:0000313" key="10">
    <source>
        <dbReference type="EnsemblPlants" id="Kaladp0040s0079.1.v1.1"/>
    </source>
</evidence>
<comment type="subcellular location">
    <subcellularLocation>
        <location evidence="1">Nucleus</location>
    </subcellularLocation>
</comment>
<dbReference type="GO" id="GO:0033314">
    <property type="term" value="P:mitotic DNA replication checkpoint signaling"/>
    <property type="evidence" value="ECO:0007669"/>
    <property type="project" value="TreeGrafter"/>
</dbReference>
<comment type="similarity">
    <text evidence="2">Belongs to the rad17/RAD24 family.</text>
</comment>
<dbReference type="SMART" id="SM00382">
    <property type="entry name" value="AAA"/>
    <property type="match status" value="1"/>
</dbReference>
<dbReference type="GO" id="GO:0016887">
    <property type="term" value="F:ATP hydrolysis activity"/>
    <property type="evidence" value="ECO:0007669"/>
    <property type="project" value="InterPro"/>
</dbReference>
<evidence type="ECO:0000256" key="1">
    <source>
        <dbReference type="ARBA" id="ARBA00004123"/>
    </source>
</evidence>
<feature type="domain" description="AAA+ ATPase" evidence="9">
    <location>
        <begin position="406"/>
        <end position="590"/>
    </location>
</feature>
<dbReference type="InterPro" id="IPR027417">
    <property type="entry name" value="P-loop_NTPase"/>
</dbReference>
<dbReference type="AlphaFoldDB" id="A0A7N0TME6"/>
<feature type="region of interest" description="Disordered" evidence="8">
    <location>
        <begin position="27"/>
        <end position="134"/>
    </location>
</feature>
<protein>
    <recommendedName>
        <fullName evidence="9">AAA+ ATPase domain-containing protein</fullName>
    </recommendedName>
</protein>
<dbReference type="SUPFAM" id="SSF52540">
    <property type="entry name" value="P-loop containing nucleoside triphosphate hydrolases"/>
    <property type="match status" value="1"/>
</dbReference>
<name>A0A7N0TME6_KALFE</name>
<dbReference type="InterPro" id="IPR003593">
    <property type="entry name" value="AAA+_ATPase"/>
</dbReference>
<evidence type="ECO:0000256" key="4">
    <source>
        <dbReference type="ARBA" id="ARBA00022763"/>
    </source>
</evidence>
<dbReference type="OMA" id="CISKRRE"/>
<feature type="compositionally biased region" description="Basic and acidic residues" evidence="8">
    <location>
        <begin position="385"/>
        <end position="399"/>
    </location>
</feature>
<dbReference type="GO" id="GO:0003689">
    <property type="term" value="F:DNA clamp loader activity"/>
    <property type="evidence" value="ECO:0007669"/>
    <property type="project" value="TreeGrafter"/>
</dbReference>
<evidence type="ECO:0000256" key="7">
    <source>
        <dbReference type="ARBA" id="ARBA00023306"/>
    </source>
</evidence>
<dbReference type="InterPro" id="IPR003959">
    <property type="entry name" value="ATPase_AAA_core"/>
</dbReference>
<evidence type="ECO:0000256" key="8">
    <source>
        <dbReference type="SAM" id="MobiDB-lite"/>
    </source>
</evidence>
<organism evidence="10 11">
    <name type="scientific">Kalanchoe fedtschenkoi</name>
    <name type="common">Lavender scallops</name>
    <name type="synonym">South American air plant</name>
    <dbReference type="NCBI Taxonomy" id="63787"/>
    <lineage>
        <taxon>Eukaryota</taxon>
        <taxon>Viridiplantae</taxon>
        <taxon>Streptophyta</taxon>
        <taxon>Embryophyta</taxon>
        <taxon>Tracheophyta</taxon>
        <taxon>Spermatophyta</taxon>
        <taxon>Magnoliopsida</taxon>
        <taxon>eudicotyledons</taxon>
        <taxon>Gunneridae</taxon>
        <taxon>Pentapetalae</taxon>
        <taxon>Saxifragales</taxon>
        <taxon>Crassulaceae</taxon>
        <taxon>Kalanchoe</taxon>
    </lineage>
</organism>
<dbReference type="Pfam" id="PF00004">
    <property type="entry name" value="AAA"/>
    <property type="match status" value="1"/>
</dbReference>
<feature type="region of interest" description="Disordered" evidence="8">
    <location>
        <begin position="463"/>
        <end position="488"/>
    </location>
</feature>
<keyword evidence="5" id="KW-0067">ATP-binding</keyword>
<keyword evidence="6" id="KW-0539">Nucleus</keyword>
<dbReference type="PANTHER" id="PTHR12172:SF1">
    <property type="entry name" value="P-LOOP CONTAINING NUCLEOSIDE TRIPHOSPHATE HYDROLASES SUPERFAMILY PROTEIN"/>
    <property type="match status" value="1"/>
</dbReference>
<dbReference type="Gene3D" id="3.40.50.300">
    <property type="entry name" value="P-loop containing nucleotide triphosphate hydrolases"/>
    <property type="match status" value="1"/>
</dbReference>
<reference evidence="10" key="1">
    <citation type="submission" date="2021-01" db="UniProtKB">
        <authorList>
            <consortium name="EnsemblPlants"/>
        </authorList>
    </citation>
    <scope>IDENTIFICATION</scope>
</reference>
<dbReference type="EnsemblPlants" id="Kaladp0040s0079.1.v1.1">
    <property type="protein sequence ID" value="Kaladp0040s0079.1.v1.1"/>
    <property type="gene ID" value="Kaladp0040s0079.v1.1"/>
</dbReference>
<dbReference type="GO" id="GO:0003682">
    <property type="term" value="F:chromatin binding"/>
    <property type="evidence" value="ECO:0007669"/>
    <property type="project" value="TreeGrafter"/>
</dbReference>
<evidence type="ECO:0000256" key="2">
    <source>
        <dbReference type="ARBA" id="ARBA00006168"/>
    </source>
</evidence>
<dbReference type="GO" id="GO:0005634">
    <property type="term" value="C:nucleus"/>
    <property type="evidence" value="ECO:0007669"/>
    <property type="project" value="UniProtKB-SubCell"/>
</dbReference>
<dbReference type="PANTHER" id="PTHR12172">
    <property type="entry name" value="CELL CYCLE CHECKPOINT PROTEIN RAD17"/>
    <property type="match status" value="1"/>
</dbReference>
<keyword evidence="7" id="KW-0131">Cell cycle</keyword>
<evidence type="ECO:0000313" key="11">
    <source>
        <dbReference type="Proteomes" id="UP000594263"/>
    </source>
</evidence>
<accession>A0A7N0TME6</accession>
<keyword evidence="11" id="KW-1185">Reference proteome</keyword>
<feature type="compositionally biased region" description="Basic and acidic residues" evidence="8">
    <location>
        <begin position="465"/>
        <end position="488"/>
    </location>
</feature>
<dbReference type="GO" id="GO:0000077">
    <property type="term" value="P:DNA damage checkpoint signaling"/>
    <property type="evidence" value="ECO:0007669"/>
    <property type="project" value="TreeGrafter"/>
</dbReference>